<evidence type="ECO:0000313" key="3">
    <source>
        <dbReference type="Proteomes" id="UP001202922"/>
    </source>
</evidence>
<protein>
    <submittedName>
        <fullName evidence="2">DUF3710 domain-containing protein</fullName>
    </submittedName>
</protein>
<name>A0ABS9U1J9_9MICC</name>
<dbReference type="Pfam" id="PF12502">
    <property type="entry name" value="DUF3710"/>
    <property type="match status" value="1"/>
</dbReference>
<comment type="caution">
    <text evidence="2">The sequence shown here is derived from an EMBL/GenBank/DDBJ whole genome shotgun (WGS) entry which is preliminary data.</text>
</comment>
<feature type="region of interest" description="Disordered" evidence="1">
    <location>
        <begin position="194"/>
        <end position="236"/>
    </location>
</feature>
<dbReference type="RefSeq" id="WP_241054073.1">
    <property type="nucleotide sequence ID" value="NZ_JAKZBV010000001.1"/>
</dbReference>
<keyword evidence="3" id="KW-1185">Reference proteome</keyword>
<dbReference type="EMBL" id="JAKZBV010000001">
    <property type="protein sequence ID" value="MCH6470572.1"/>
    <property type="molecule type" value="Genomic_DNA"/>
</dbReference>
<sequence length="236" mass="25164">MLFGRGKNAKLTAEDPSVLGTPQREAEPDKSGFGRSSKGPFDASERDTAVGYVDLGAILIRPIEGLQIRLEVEEATRRVVAVTLDLNGSSLQLQAFAAPRSAGLWGEIRAQIAQSVASQGGTVEEIEGSFGPELVAKLPTSTADGRRGYRVAHFMGVDGPRWFLRGVMSGNAVMDRAAAEELEELFRSVVVDRGESPLPPSELLPLRLPVDQPPQEQAGAPGFAAPERGPEITHLG</sequence>
<dbReference type="Proteomes" id="UP001202922">
    <property type="component" value="Unassembled WGS sequence"/>
</dbReference>
<proteinExistence type="predicted"/>
<dbReference type="InterPro" id="IPR022183">
    <property type="entry name" value="DUF3710"/>
</dbReference>
<evidence type="ECO:0000313" key="2">
    <source>
        <dbReference type="EMBL" id="MCH6470572.1"/>
    </source>
</evidence>
<evidence type="ECO:0000256" key="1">
    <source>
        <dbReference type="SAM" id="MobiDB-lite"/>
    </source>
</evidence>
<feature type="region of interest" description="Disordered" evidence="1">
    <location>
        <begin position="1"/>
        <end position="42"/>
    </location>
</feature>
<accession>A0ABS9U1J9</accession>
<organism evidence="2 3">
    <name type="scientific">Sinomonas terrae</name>
    <dbReference type="NCBI Taxonomy" id="2908838"/>
    <lineage>
        <taxon>Bacteria</taxon>
        <taxon>Bacillati</taxon>
        <taxon>Actinomycetota</taxon>
        <taxon>Actinomycetes</taxon>
        <taxon>Micrococcales</taxon>
        <taxon>Micrococcaceae</taxon>
        <taxon>Sinomonas</taxon>
    </lineage>
</organism>
<reference evidence="2 3" key="1">
    <citation type="submission" date="2022-03" db="EMBL/GenBank/DDBJ databases">
        <title>Sinomonas sp. isolated from a soil.</title>
        <authorList>
            <person name="Han J."/>
            <person name="Kim D.-U."/>
        </authorList>
    </citation>
    <scope>NUCLEOTIDE SEQUENCE [LARGE SCALE GENOMIC DNA]</scope>
    <source>
        <strain evidence="2 3">5-5</strain>
    </source>
</reference>
<gene>
    <name evidence="2" type="ORF">L0M17_11410</name>
</gene>